<feature type="domain" description="ARB-07466-like C-terminal" evidence="1">
    <location>
        <begin position="62"/>
        <end position="174"/>
    </location>
</feature>
<dbReference type="PROSITE" id="PS51318">
    <property type="entry name" value="TAT"/>
    <property type="match status" value="1"/>
</dbReference>
<organism evidence="2 3">
    <name type="scientific">Micromonospora carbonacea</name>
    <dbReference type="NCBI Taxonomy" id="47853"/>
    <lineage>
        <taxon>Bacteria</taxon>
        <taxon>Bacillati</taxon>
        <taxon>Actinomycetota</taxon>
        <taxon>Actinomycetes</taxon>
        <taxon>Micromonosporales</taxon>
        <taxon>Micromonosporaceae</taxon>
        <taxon>Micromonospora</taxon>
    </lineage>
</organism>
<evidence type="ECO:0000313" key="3">
    <source>
        <dbReference type="Proteomes" id="UP000509335"/>
    </source>
</evidence>
<accession>A0A7H8XCT9</accession>
<dbReference type="Pfam" id="PF26571">
    <property type="entry name" value="VldE"/>
    <property type="match status" value="1"/>
</dbReference>
<dbReference type="PANTHER" id="PTHR39431:SF1">
    <property type="entry name" value="FRPA_C-RELATED PROTEIN"/>
    <property type="match status" value="1"/>
</dbReference>
<reference evidence="2 3" key="1">
    <citation type="submission" date="2020-07" db="EMBL/GenBank/DDBJ databases">
        <title>A bifunctional nitrone conjugated secondary metabolite targeting the ribosome.</title>
        <authorList>
            <person name="Limbrick E.M."/>
            <person name="Graf M."/>
            <person name="Derewacz D.K."/>
            <person name="Nguyen F."/>
            <person name="Spraggins J.M."/>
            <person name="Wieland M."/>
            <person name="Ynigez-Gutierrez A.E."/>
            <person name="Reisman B.J."/>
            <person name="Zinshteyn B."/>
            <person name="McCulloch K."/>
            <person name="Iverson T.M."/>
            <person name="Green R."/>
            <person name="Wilson D.N."/>
            <person name="Bachmann B.O."/>
        </authorList>
    </citation>
    <scope>NUCLEOTIDE SEQUENCE [LARGE SCALE GENOMIC DNA]</scope>
    <source>
        <strain evidence="3">aurantiaca</strain>
    </source>
</reference>
<dbReference type="InterPro" id="IPR058593">
    <property type="entry name" value="ARB_07466-like_C"/>
</dbReference>
<dbReference type="InterPro" id="IPR006311">
    <property type="entry name" value="TAT_signal"/>
</dbReference>
<sequence>MSRNTLATRRVVAGLLGVALAVAATLATAPAPATAAPATPVFGSSIDGYAAYDGQEICDPTAKPGLVGFRDLLNSTYGSHTSGIVRDCGSGGTSEHKEGRALDYHFNYYDTAQRADATDVLNWLLATDSHGNKHAMARRLGVMYMIWNNKIWKSYDPSDGWQAYSGSNPHTDHIHFSFSWAGADKRTSWWSGGQVPPEPEDVPVSGDWDNDGVDTVGVFRPSNSTWYLRNTNSGAATSVFKFGHGPSGDIPVVGDWDNDGSDTVGVFRPSNSTFYLTNGTTTDASFIFGHGASGDQPVAGDWDNDGFDTVGVFRPSNSTWYLTNGTTTTDASFIFGHGASGDQPVAGDWDNDGFDTVGVFRPSNSTWYLTNGTTTTDASFIFGHGASGDVPVVGDWDEDGVDTIGARRPSNNTVYLRNTNSGGPVDIQFIYGI</sequence>
<dbReference type="EMBL" id="CP058322">
    <property type="protein sequence ID" value="QLD22816.1"/>
    <property type="molecule type" value="Genomic_DNA"/>
</dbReference>
<proteinExistence type="predicted"/>
<dbReference type="Proteomes" id="UP000509335">
    <property type="component" value="Chromosome"/>
</dbReference>
<evidence type="ECO:0000259" key="1">
    <source>
        <dbReference type="Pfam" id="PF26571"/>
    </source>
</evidence>
<dbReference type="KEGG" id="mcab:HXZ27_19015"/>
<gene>
    <name evidence="2" type="ORF">HXZ27_19015</name>
</gene>
<dbReference type="AlphaFoldDB" id="A0A7H8XCT9"/>
<evidence type="ECO:0000313" key="2">
    <source>
        <dbReference type="EMBL" id="QLD22816.1"/>
    </source>
</evidence>
<dbReference type="InterPro" id="IPR028994">
    <property type="entry name" value="Integrin_alpha_N"/>
</dbReference>
<dbReference type="PANTHER" id="PTHR39431">
    <property type="entry name" value="FRPA/C-RELATED PROTEIN"/>
    <property type="match status" value="1"/>
</dbReference>
<name>A0A7H8XCT9_9ACTN</name>
<protein>
    <submittedName>
        <fullName evidence="2">VCBS repeat-containing protein</fullName>
    </submittedName>
</protein>
<dbReference type="SUPFAM" id="SSF69318">
    <property type="entry name" value="Integrin alpha N-terminal domain"/>
    <property type="match status" value="1"/>
</dbReference>